<dbReference type="RefSeq" id="WP_181814163.1">
    <property type="nucleotide sequence ID" value="NZ_UGHV01000001.1"/>
</dbReference>
<name>A0A377J3A8_9HELI</name>
<dbReference type="SUPFAM" id="SSF51261">
    <property type="entry name" value="Duplicated hybrid motif"/>
    <property type="match status" value="1"/>
</dbReference>
<keyword evidence="2" id="KW-0812">Transmembrane</keyword>
<reference evidence="4 5" key="1">
    <citation type="submission" date="2018-06" db="EMBL/GenBank/DDBJ databases">
        <authorList>
            <consortium name="Pathogen Informatics"/>
            <person name="Doyle S."/>
        </authorList>
    </citation>
    <scope>NUCLEOTIDE SEQUENCE [LARGE SCALE GENOMIC DNA]</scope>
    <source>
        <strain evidence="4 5">NCTC12410</strain>
    </source>
</reference>
<evidence type="ECO:0000313" key="5">
    <source>
        <dbReference type="Proteomes" id="UP000254841"/>
    </source>
</evidence>
<evidence type="ECO:0000259" key="3">
    <source>
        <dbReference type="Pfam" id="PF01551"/>
    </source>
</evidence>
<dbReference type="PANTHER" id="PTHR21666:SF289">
    <property type="entry name" value="L-ALA--D-GLU ENDOPEPTIDASE"/>
    <property type="match status" value="1"/>
</dbReference>
<dbReference type="CDD" id="cd12797">
    <property type="entry name" value="M23_peptidase"/>
    <property type="match status" value="1"/>
</dbReference>
<dbReference type="AlphaFoldDB" id="A0A377J3A8"/>
<dbReference type="PANTHER" id="PTHR21666">
    <property type="entry name" value="PEPTIDASE-RELATED"/>
    <property type="match status" value="1"/>
</dbReference>
<evidence type="ECO:0000313" key="4">
    <source>
        <dbReference type="EMBL" id="STO96819.1"/>
    </source>
</evidence>
<gene>
    <name evidence="4" type="primary">nlpD_1</name>
    <name evidence="4" type="ORF">NCTC12410_00636</name>
</gene>
<accession>A0A377J3A8</accession>
<dbReference type="Gene3D" id="2.70.70.10">
    <property type="entry name" value="Glucose Permease (Domain IIA)"/>
    <property type="match status" value="1"/>
</dbReference>
<dbReference type="EMBL" id="UGHV01000001">
    <property type="protein sequence ID" value="STO96819.1"/>
    <property type="molecule type" value="Genomic_DNA"/>
</dbReference>
<evidence type="ECO:0000256" key="2">
    <source>
        <dbReference type="SAM" id="Phobius"/>
    </source>
</evidence>
<feature type="domain" description="M23ase beta-sheet core" evidence="3">
    <location>
        <begin position="166"/>
        <end position="259"/>
    </location>
</feature>
<dbReference type="Pfam" id="PF01551">
    <property type="entry name" value="Peptidase_M23"/>
    <property type="match status" value="1"/>
</dbReference>
<dbReference type="GO" id="GO:0004222">
    <property type="term" value="F:metalloendopeptidase activity"/>
    <property type="evidence" value="ECO:0007669"/>
    <property type="project" value="TreeGrafter"/>
</dbReference>
<dbReference type="InterPro" id="IPR050570">
    <property type="entry name" value="Cell_wall_metabolism_enzyme"/>
</dbReference>
<feature type="transmembrane region" description="Helical" evidence="2">
    <location>
        <begin position="28"/>
        <end position="51"/>
    </location>
</feature>
<proteinExistence type="predicted"/>
<keyword evidence="2" id="KW-0472">Membrane</keyword>
<organism evidence="4 5">
    <name type="scientific">Helicobacter canis</name>
    <dbReference type="NCBI Taxonomy" id="29419"/>
    <lineage>
        <taxon>Bacteria</taxon>
        <taxon>Pseudomonadati</taxon>
        <taxon>Campylobacterota</taxon>
        <taxon>Epsilonproteobacteria</taxon>
        <taxon>Campylobacterales</taxon>
        <taxon>Helicobacteraceae</taxon>
        <taxon>Helicobacter</taxon>
    </lineage>
</organism>
<keyword evidence="1" id="KW-0732">Signal</keyword>
<sequence length="311" mass="34786">MQEDRLVFSIVDEKGSRQFSLPRNVTKLVAIGAVIVLGLFLLSFVAMYFLMHQVNDIAKQKSDAIAQYHSIYQKNALLRNAIRERTDELEVVNSKIDKLEDIVSIKRNITRQPQITKVDLQNISNTHKLLLLRLIPNGDPLKTFTSKHLTAERLHPLRNVSGVEGAMDYIAPKATPVYATADGVVVLVQNNGKTGLGNVIKLTHSFGFSSVYAHLDTLTINKGDFVQKGQIIGYSGSSGRSNGERLYYEVGFLGTSLNPATYASWNFENFDAIFQKEDGIDWKNLVWAIEDIAKLQTLRVSSSEKLKKESL</sequence>
<dbReference type="InterPro" id="IPR016047">
    <property type="entry name" value="M23ase_b-sheet_dom"/>
</dbReference>
<dbReference type="InterPro" id="IPR011055">
    <property type="entry name" value="Dup_hybrid_motif"/>
</dbReference>
<protein>
    <submittedName>
        <fullName evidence="4">ToxR-activated protein</fullName>
    </submittedName>
</protein>
<evidence type="ECO:0000256" key="1">
    <source>
        <dbReference type="ARBA" id="ARBA00022729"/>
    </source>
</evidence>
<keyword evidence="2" id="KW-1133">Transmembrane helix</keyword>
<dbReference type="Proteomes" id="UP000254841">
    <property type="component" value="Unassembled WGS sequence"/>
</dbReference>